<dbReference type="GO" id="GO:0008360">
    <property type="term" value="P:regulation of cell shape"/>
    <property type="evidence" value="ECO:0007669"/>
    <property type="project" value="UniProtKB-KW"/>
</dbReference>
<feature type="transmembrane region" description="Helical" evidence="9">
    <location>
        <begin position="248"/>
        <end position="273"/>
    </location>
</feature>
<evidence type="ECO:0000256" key="8">
    <source>
        <dbReference type="SAM" id="MobiDB-lite"/>
    </source>
</evidence>
<organism evidence="10 11">
    <name type="scientific">Agromyces seonyuensis</name>
    <dbReference type="NCBI Taxonomy" id="2662446"/>
    <lineage>
        <taxon>Bacteria</taxon>
        <taxon>Bacillati</taxon>
        <taxon>Actinomycetota</taxon>
        <taxon>Actinomycetes</taxon>
        <taxon>Micrococcales</taxon>
        <taxon>Microbacteriaceae</taxon>
        <taxon>Agromyces</taxon>
    </lineage>
</organism>
<feature type="transmembrane region" description="Helical" evidence="9">
    <location>
        <begin position="378"/>
        <end position="401"/>
    </location>
</feature>
<dbReference type="PANTHER" id="PTHR47019:SF1">
    <property type="entry name" value="LIPID II FLIPPASE MURJ"/>
    <property type="match status" value="1"/>
</dbReference>
<evidence type="ECO:0000313" key="10">
    <source>
        <dbReference type="EMBL" id="MWB97433.1"/>
    </source>
</evidence>
<dbReference type="GO" id="GO:0034204">
    <property type="term" value="P:lipid translocation"/>
    <property type="evidence" value="ECO:0007669"/>
    <property type="project" value="TreeGrafter"/>
</dbReference>
<dbReference type="AlphaFoldDB" id="A0A6I4NT89"/>
<evidence type="ECO:0000256" key="4">
    <source>
        <dbReference type="ARBA" id="ARBA00022960"/>
    </source>
</evidence>
<gene>
    <name evidence="10" type="ORF">GB864_02510</name>
</gene>
<feature type="region of interest" description="Disordered" evidence="8">
    <location>
        <begin position="23"/>
        <end position="49"/>
    </location>
</feature>
<evidence type="ECO:0000256" key="3">
    <source>
        <dbReference type="ARBA" id="ARBA00022692"/>
    </source>
</evidence>
<keyword evidence="7 9" id="KW-0472">Membrane</keyword>
<dbReference type="GO" id="GO:0005886">
    <property type="term" value="C:plasma membrane"/>
    <property type="evidence" value="ECO:0007669"/>
    <property type="project" value="UniProtKB-SubCell"/>
</dbReference>
<dbReference type="EMBL" id="WSTA01000006">
    <property type="protein sequence ID" value="MWB97433.1"/>
    <property type="molecule type" value="Genomic_DNA"/>
</dbReference>
<dbReference type="Proteomes" id="UP000438182">
    <property type="component" value="Unassembled WGS sequence"/>
</dbReference>
<evidence type="ECO:0000256" key="5">
    <source>
        <dbReference type="ARBA" id="ARBA00022984"/>
    </source>
</evidence>
<feature type="transmembrane region" description="Helical" evidence="9">
    <location>
        <begin position="105"/>
        <end position="124"/>
    </location>
</feature>
<feature type="transmembrane region" description="Helical" evidence="9">
    <location>
        <begin position="136"/>
        <end position="161"/>
    </location>
</feature>
<feature type="transmembrane region" description="Helical" evidence="9">
    <location>
        <begin position="216"/>
        <end position="236"/>
    </location>
</feature>
<name>A0A6I4NT89_9MICO</name>
<accession>A0A6I4NT89</accession>
<evidence type="ECO:0000256" key="7">
    <source>
        <dbReference type="ARBA" id="ARBA00023136"/>
    </source>
</evidence>
<keyword evidence="11" id="KW-1185">Reference proteome</keyword>
<feature type="transmembrane region" description="Helical" evidence="9">
    <location>
        <begin position="446"/>
        <end position="468"/>
    </location>
</feature>
<evidence type="ECO:0000256" key="1">
    <source>
        <dbReference type="ARBA" id="ARBA00004651"/>
    </source>
</evidence>
<dbReference type="InterPro" id="IPR051050">
    <property type="entry name" value="Lipid_II_flippase_MurJ/MviN"/>
</dbReference>
<feature type="transmembrane region" description="Helical" evidence="9">
    <location>
        <begin position="181"/>
        <end position="204"/>
    </location>
</feature>
<comment type="caution">
    <text evidence="10">The sequence shown here is derived from an EMBL/GenBank/DDBJ whole genome shotgun (WGS) entry which is preliminary data.</text>
</comment>
<dbReference type="GO" id="GO:0009252">
    <property type="term" value="P:peptidoglycan biosynthetic process"/>
    <property type="evidence" value="ECO:0007669"/>
    <property type="project" value="UniProtKB-KW"/>
</dbReference>
<feature type="transmembrane region" description="Helical" evidence="9">
    <location>
        <begin position="474"/>
        <end position="496"/>
    </location>
</feature>
<feature type="compositionally biased region" description="Low complexity" evidence="8">
    <location>
        <begin position="30"/>
        <end position="43"/>
    </location>
</feature>
<dbReference type="Pfam" id="PF03023">
    <property type="entry name" value="MurJ"/>
    <property type="match status" value="1"/>
</dbReference>
<dbReference type="PRINTS" id="PR01806">
    <property type="entry name" value="VIRFACTRMVIN"/>
</dbReference>
<dbReference type="InterPro" id="IPR004268">
    <property type="entry name" value="MurJ"/>
</dbReference>
<keyword evidence="6 9" id="KW-1133">Transmembrane helix</keyword>
<keyword evidence="2" id="KW-1003">Cell membrane</keyword>
<dbReference type="PANTHER" id="PTHR47019">
    <property type="entry name" value="LIPID II FLIPPASE MURJ"/>
    <property type="match status" value="1"/>
</dbReference>
<feature type="transmembrane region" description="Helical" evidence="9">
    <location>
        <begin position="413"/>
        <end position="434"/>
    </location>
</feature>
<evidence type="ECO:0000256" key="9">
    <source>
        <dbReference type="SAM" id="Phobius"/>
    </source>
</evidence>
<evidence type="ECO:0000256" key="6">
    <source>
        <dbReference type="ARBA" id="ARBA00022989"/>
    </source>
</evidence>
<protein>
    <submittedName>
        <fullName evidence="10">Murein biosynthesis integral membrane protein MurJ</fullName>
    </submittedName>
</protein>
<feature type="transmembrane region" description="Helical" evidence="9">
    <location>
        <begin position="335"/>
        <end position="357"/>
    </location>
</feature>
<comment type="subcellular location">
    <subcellularLocation>
        <location evidence="1">Cell membrane</location>
        <topology evidence="1">Multi-pass membrane protein</topology>
    </subcellularLocation>
</comment>
<dbReference type="GO" id="GO:0015648">
    <property type="term" value="F:lipid-linked peptidoglycan transporter activity"/>
    <property type="evidence" value="ECO:0007669"/>
    <property type="project" value="TreeGrafter"/>
</dbReference>
<evidence type="ECO:0000313" key="11">
    <source>
        <dbReference type="Proteomes" id="UP000438182"/>
    </source>
</evidence>
<feature type="transmembrane region" description="Helical" evidence="9">
    <location>
        <begin position="73"/>
        <end position="93"/>
    </location>
</feature>
<reference evidence="10 11" key="1">
    <citation type="submission" date="2019-12" db="EMBL/GenBank/DDBJ databases">
        <authorList>
            <person name="Kim Y.S."/>
        </authorList>
    </citation>
    <scope>NUCLEOTIDE SEQUENCE [LARGE SCALE GENOMIC DNA]</scope>
    <source>
        <strain evidence="10 11">MMS17-SY077</strain>
    </source>
</reference>
<keyword evidence="5" id="KW-0573">Peptidoglycan synthesis</keyword>
<keyword evidence="3 9" id="KW-0812">Transmembrane</keyword>
<feature type="transmembrane region" description="Helical" evidence="9">
    <location>
        <begin position="547"/>
        <end position="571"/>
    </location>
</feature>
<proteinExistence type="predicted"/>
<feature type="transmembrane region" description="Helical" evidence="9">
    <location>
        <begin position="294"/>
        <end position="315"/>
    </location>
</feature>
<keyword evidence="4" id="KW-0133">Cell shape</keyword>
<feature type="transmembrane region" description="Helical" evidence="9">
    <location>
        <begin position="508"/>
        <end position="535"/>
    </location>
</feature>
<sequence>MATVATCLPWHRANRAVRHPCPTRNLPNCTGTATTTRTSARTPRASRTRHRVADRSIGRASAFIASGTIVSRLLGFVRSMVLAASLGVVGASADAFSVGNGLSTIIFTIVAGGVLSAVVVPLIVRSASHADGGGAYINKLVTLSIVLLAAAALIATLLAPALTFVWGRTLAPETFDLAVAFAYWCLPQIFFYGLYAILGEVLNARSSFGPYTWAPVVNNVVSIVGFAVFGLVFGFADEVNRTAGDWTIGMIALVGGTATLGIAVQALVLFVFWRRVGLHFRFDFRWRGVGLRSAGRMAGWTFGMLLLSTVAGIVQANVAGTASSAGAAANAALEYAWLIFMLPHSIITMSIATAYFTRMSAHAAADRIADVRADLSSAIRGIGTIIVLAEAVLITVAFPFAAVFEPRFAESRALGWLVMAYGIGLLGFGVLFVVQRTFYALGDTRTPFFITIVQVSVFSLGSLAALALPAEYRAVGIALATTLGSTVQVIVSLVVLRRRLGLLDGRRIATAVVRSVAALILPAAAGIGIVLALGVNVPGGFAIDSRWSAIVTMVLVGTVMSVLYFGGLWLLRSPEFRGFAEPVLARLRRR</sequence>
<evidence type="ECO:0000256" key="2">
    <source>
        <dbReference type="ARBA" id="ARBA00022475"/>
    </source>
</evidence>